<dbReference type="PANTHER" id="PTHR10039:SF15">
    <property type="entry name" value="NACHT DOMAIN-CONTAINING PROTEIN"/>
    <property type="match status" value="1"/>
</dbReference>
<dbReference type="Pfam" id="PF24883">
    <property type="entry name" value="NPHP3_N"/>
    <property type="match status" value="1"/>
</dbReference>
<feature type="region of interest" description="Disordered" evidence="3">
    <location>
        <begin position="979"/>
        <end position="1043"/>
    </location>
</feature>
<keyword evidence="7" id="KW-1185">Reference proteome</keyword>
<dbReference type="EMBL" id="JAACJO010000014">
    <property type="protein sequence ID" value="KAF5350478.1"/>
    <property type="molecule type" value="Genomic_DNA"/>
</dbReference>
<dbReference type="Proteomes" id="UP000559027">
    <property type="component" value="Unassembled WGS sequence"/>
</dbReference>
<comment type="similarity">
    <text evidence="1">Belongs to the cullin family.</text>
</comment>
<dbReference type="GO" id="GO:0006511">
    <property type="term" value="P:ubiquitin-dependent protein catabolic process"/>
    <property type="evidence" value="ECO:0007669"/>
    <property type="project" value="InterPro"/>
</dbReference>
<dbReference type="Gene3D" id="1.20.1310.10">
    <property type="entry name" value="Cullin Repeats"/>
    <property type="match status" value="1"/>
</dbReference>
<feature type="domain" description="Nephrocystin 3-like N-terminal" evidence="5">
    <location>
        <begin position="85"/>
        <end position="238"/>
    </location>
</feature>
<dbReference type="PANTHER" id="PTHR10039">
    <property type="entry name" value="AMELOGENIN"/>
    <property type="match status" value="1"/>
</dbReference>
<dbReference type="GO" id="GO:0031625">
    <property type="term" value="F:ubiquitin protein ligase binding"/>
    <property type="evidence" value="ECO:0007669"/>
    <property type="project" value="InterPro"/>
</dbReference>
<evidence type="ECO:0000256" key="1">
    <source>
        <dbReference type="ARBA" id="ARBA00006019"/>
    </source>
</evidence>
<sequence>MASASVIIQLSHPDHHHLNSSSMFNNSSNFRIDGGNFVIQCNSVQSGIDKLYQYCTPDAAHDSYARRSRTCCFEGTRTMYIQGITDWGTSSDESRPRLFWMWGPAGVGKTAIAQSCAKEATAHGVLGATFFFSRDNGVVSPAYFFTTIAYQLALQLDDYKAILGIKIQRNPAILTKGLGAQLQELIIAPFLQLEGRNLRPQPRIVFIDGLDECNDDSAQAEMVELVASSVAQYGSRIPLLWAFFSRPERHIERTFSRYSVSPLFWLIKLPITRNGDPDIRLFLRASLKLPGGSTLDPSSGTSVWLSEEDLSTLVQMVAGLFIYAAVIVKFIMDPDALSPQRQLQDVLSVFSDRMHMTQFNEQESPLAGLDAFYRMIMSRIPEKILPIVQQILLVQTKWDLFHQASKSPLVRLLANLFRLSLQEFENCFSKLSSVPTFKEYMLSESERGKDGWPGSLMVVFYHASFLEFLRDQRRSGKYWIENQRHWSSLAVKGLRLLKDIYATNGLSQDKKIRELRKILPVCLGDIPIPDQHFQFRDELCLGFLYRNIPVWCESSGYADEVIEELYHTDYAMLARLEARLGVDKPISWRQFPENIRLGDPHWKVSHRRPPDPCNGSLLNSSANIESILRYIASVLEIPTEIISRLGSIHELNDLIQSKVVDYFSSYVQDVLEVARKIDFEALDMFDLLEYYYYEWRQFRSHYYIITSNHYALETIRRAALLPWEKNFLSVLQGTENRLTNAALARLKQLRDRDLLNRDARAALLEFFEFTDDPSSSSYHAAHVESAVLQATIEYYTTERPHVLLSDDIPLSNFKRIASRLGDEQYLHRPSHPFHSRSVMMRLCTDTLLKDHREEVCKEFAVYLTTGNYENISWVLRAMAWSAVATDRLLMIFKAHAKKMAFDAIVSANGDGVPSLKDSGDFEQNLVSILRQNLLLIEMSLETDGTKYCVPDHYAHKFRDNVEEVLEEILNEYPQWRGSASDYDTDWEENDWEESPDSDGEESGLGRSSSAHSRDFASYEDNLGDRQFPHQPQPSAGSSVPLLIHTPGADECLSQLGTQASGTVGDPILEDSASYQNPAGNATFVQYASRRRVSMVFARWTCSVRNYWAKAQRAFPPGKGGTKD</sequence>
<proteinExistence type="inferred from homology"/>
<dbReference type="SUPFAM" id="SSF74788">
    <property type="entry name" value="Cullin repeat-like"/>
    <property type="match status" value="1"/>
</dbReference>
<dbReference type="AlphaFoldDB" id="A0A8H5CZL7"/>
<dbReference type="InterPro" id="IPR027417">
    <property type="entry name" value="P-loop_NTPase"/>
</dbReference>
<keyword evidence="2" id="KW-0677">Repeat</keyword>
<feature type="compositionally biased region" description="Acidic residues" evidence="3">
    <location>
        <begin position="982"/>
        <end position="1001"/>
    </location>
</feature>
<evidence type="ECO:0000256" key="2">
    <source>
        <dbReference type="ARBA" id="ARBA00022737"/>
    </source>
</evidence>
<evidence type="ECO:0000313" key="6">
    <source>
        <dbReference type="EMBL" id="KAF5350478.1"/>
    </source>
</evidence>
<feature type="compositionally biased region" description="Basic and acidic residues" evidence="3">
    <location>
        <begin position="1011"/>
        <end position="1027"/>
    </location>
</feature>
<comment type="caution">
    <text evidence="6">The sequence shown here is derived from an EMBL/GenBank/DDBJ whole genome shotgun (WGS) entry which is preliminary data.</text>
</comment>
<dbReference type="OrthoDB" id="3269932at2759"/>
<accession>A0A8H5CZL7</accession>
<name>A0A8H5CZL7_9AGAR</name>
<protein>
    <recommendedName>
        <fullName evidence="8">NACHT domain-containing protein</fullName>
    </recommendedName>
</protein>
<evidence type="ECO:0000259" key="5">
    <source>
        <dbReference type="Pfam" id="PF24883"/>
    </source>
</evidence>
<dbReference type="SUPFAM" id="SSF52540">
    <property type="entry name" value="P-loop containing nucleoside triphosphate hydrolases"/>
    <property type="match status" value="1"/>
</dbReference>
<organism evidence="6 7">
    <name type="scientific">Leucocoprinus leucothites</name>
    <dbReference type="NCBI Taxonomy" id="201217"/>
    <lineage>
        <taxon>Eukaryota</taxon>
        <taxon>Fungi</taxon>
        <taxon>Dikarya</taxon>
        <taxon>Basidiomycota</taxon>
        <taxon>Agaricomycotina</taxon>
        <taxon>Agaricomycetes</taxon>
        <taxon>Agaricomycetidae</taxon>
        <taxon>Agaricales</taxon>
        <taxon>Agaricineae</taxon>
        <taxon>Agaricaceae</taxon>
        <taxon>Leucocoprinus</taxon>
    </lineage>
</organism>
<dbReference type="InterPro" id="IPR016159">
    <property type="entry name" value="Cullin_repeat-like_dom_sf"/>
</dbReference>
<gene>
    <name evidence="6" type="ORF">D9756_008607</name>
</gene>
<dbReference type="InterPro" id="IPR001373">
    <property type="entry name" value="Cullin_N"/>
</dbReference>
<evidence type="ECO:0000313" key="7">
    <source>
        <dbReference type="Proteomes" id="UP000559027"/>
    </source>
</evidence>
<dbReference type="InterPro" id="IPR056884">
    <property type="entry name" value="NPHP3-like_N"/>
</dbReference>
<evidence type="ECO:0000259" key="4">
    <source>
        <dbReference type="Pfam" id="PF00888"/>
    </source>
</evidence>
<feature type="domain" description="Cullin N-terminal" evidence="4">
    <location>
        <begin position="655"/>
        <end position="930"/>
    </location>
</feature>
<evidence type="ECO:0008006" key="8">
    <source>
        <dbReference type="Google" id="ProtNLM"/>
    </source>
</evidence>
<dbReference type="Pfam" id="PF00888">
    <property type="entry name" value="Cullin"/>
    <property type="match status" value="1"/>
</dbReference>
<dbReference type="Gene3D" id="3.40.50.300">
    <property type="entry name" value="P-loop containing nucleotide triphosphate hydrolases"/>
    <property type="match status" value="1"/>
</dbReference>
<reference evidence="6 7" key="1">
    <citation type="journal article" date="2020" name="ISME J.">
        <title>Uncovering the hidden diversity of litter-decomposition mechanisms in mushroom-forming fungi.</title>
        <authorList>
            <person name="Floudas D."/>
            <person name="Bentzer J."/>
            <person name="Ahren D."/>
            <person name="Johansson T."/>
            <person name="Persson P."/>
            <person name="Tunlid A."/>
        </authorList>
    </citation>
    <scope>NUCLEOTIDE SEQUENCE [LARGE SCALE GENOMIC DNA]</scope>
    <source>
        <strain evidence="6 7">CBS 146.42</strain>
    </source>
</reference>
<evidence type="ECO:0000256" key="3">
    <source>
        <dbReference type="SAM" id="MobiDB-lite"/>
    </source>
</evidence>